<dbReference type="GO" id="GO:0098831">
    <property type="term" value="C:presynaptic active zone cytoplasmic component"/>
    <property type="evidence" value="ECO:0007669"/>
    <property type="project" value="TreeGrafter"/>
</dbReference>
<dbReference type="GO" id="GO:0016081">
    <property type="term" value="P:synaptic vesicle docking"/>
    <property type="evidence" value="ECO:0007669"/>
    <property type="project" value="TreeGrafter"/>
</dbReference>
<dbReference type="GO" id="GO:0031594">
    <property type="term" value="C:neuromuscular junction"/>
    <property type="evidence" value="ECO:0007669"/>
    <property type="project" value="TreeGrafter"/>
</dbReference>
<dbReference type="GO" id="GO:0016082">
    <property type="term" value="P:synaptic vesicle priming"/>
    <property type="evidence" value="ECO:0007669"/>
    <property type="project" value="TreeGrafter"/>
</dbReference>
<sequence length="134" mass="15546">MNLHFKVKWLYNEYLKELPAFSGTVPEYPAWFLQFVLAWLAENEEVSMEFMHAALERDKREGFQQTSEHALFSSSVVDIFTQLNQSFEIIKKLDCPDPAVVAHYNQRFAKVRAGRAPCSRTHRLGWGLNPQPSN</sequence>
<evidence type="ECO:0000256" key="2">
    <source>
        <dbReference type="ARBA" id="ARBA00022771"/>
    </source>
</evidence>
<dbReference type="AlphaFoldDB" id="A0A4Z2EHL2"/>
<feature type="domain" description="MHD1" evidence="3">
    <location>
        <begin position="1"/>
        <end position="123"/>
    </location>
</feature>
<accession>A0A4Z2EHL2</accession>
<reference evidence="4 5" key="1">
    <citation type="submission" date="2019-03" db="EMBL/GenBank/DDBJ databases">
        <title>First draft genome of Liparis tanakae, snailfish: a comprehensive survey of snailfish specific genes.</title>
        <authorList>
            <person name="Kim W."/>
            <person name="Song I."/>
            <person name="Jeong J.-H."/>
            <person name="Kim D."/>
            <person name="Kim S."/>
            <person name="Ryu S."/>
            <person name="Song J.Y."/>
            <person name="Lee S.K."/>
        </authorList>
    </citation>
    <scope>NUCLEOTIDE SEQUENCE [LARGE SCALE GENOMIC DNA]</scope>
    <source>
        <tissue evidence="4">Muscle</tissue>
    </source>
</reference>
<dbReference type="GO" id="GO:0035249">
    <property type="term" value="P:synaptic transmission, glutamatergic"/>
    <property type="evidence" value="ECO:0007669"/>
    <property type="project" value="TreeGrafter"/>
</dbReference>
<comment type="caution">
    <text evidence="4">The sequence shown here is derived from an EMBL/GenBank/DDBJ whole genome shotgun (WGS) entry which is preliminary data.</text>
</comment>
<dbReference type="InterPro" id="IPR014770">
    <property type="entry name" value="Munc13_1"/>
</dbReference>
<organism evidence="4 5">
    <name type="scientific">Liparis tanakae</name>
    <name type="common">Tanaka's snailfish</name>
    <dbReference type="NCBI Taxonomy" id="230148"/>
    <lineage>
        <taxon>Eukaryota</taxon>
        <taxon>Metazoa</taxon>
        <taxon>Chordata</taxon>
        <taxon>Craniata</taxon>
        <taxon>Vertebrata</taxon>
        <taxon>Euteleostomi</taxon>
        <taxon>Actinopterygii</taxon>
        <taxon>Neopterygii</taxon>
        <taxon>Teleostei</taxon>
        <taxon>Neoteleostei</taxon>
        <taxon>Acanthomorphata</taxon>
        <taxon>Eupercaria</taxon>
        <taxon>Perciformes</taxon>
        <taxon>Cottioidei</taxon>
        <taxon>Cottales</taxon>
        <taxon>Liparidae</taxon>
        <taxon>Liparis</taxon>
    </lineage>
</organism>
<dbReference type="GO" id="GO:0061789">
    <property type="term" value="P:dense core granule priming"/>
    <property type="evidence" value="ECO:0007669"/>
    <property type="project" value="TreeGrafter"/>
</dbReference>
<dbReference type="GO" id="GO:0030672">
    <property type="term" value="C:synaptic vesicle membrane"/>
    <property type="evidence" value="ECO:0007669"/>
    <property type="project" value="TreeGrafter"/>
</dbReference>
<dbReference type="PANTHER" id="PTHR10480">
    <property type="entry name" value="PROTEIN UNC-13 HOMOLOG"/>
    <property type="match status" value="1"/>
</dbReference>
<gene>
    <name evidence="4" type="primary">Unc13b_4</name>
    <name evidence="4" type="ORF">EYF80_061608</name>
</gene>
<dbReference type="PROSITE" id="PS51258">
    <property type="entry name" value="MHD1"/>
    <property type="match status" value="1"/>
</dbReference>
<protein>
    <submittedName>
        <fullName evidence="4">Protein unc-13 B</fullName>
    </submittedName>
</protein>
<dbReference type="GO" id="GO:0099525">
    <property type="term" value="P:presynaptic dense core vesicle exocytosis"/>
    <property type="evidence" value="ECO:0007669"/>
    <property type="project" value="TreeGrafter"/>
</dbReference>
<dbReference type="GO" id="GO:0043195">
    <property type="term" value="C:terminal bouton"/>
    <property type="evidence" value="ECO:0007669"/>
    <property type="project" value="TreeGrafter"/>
</dbReference>
<dbReference type="GO" id="GO:0005516">
    <property type="term" value="F:calmodulin binding"/>
    <property type="evidence" value="ECO:0007669"/>
    <property type="project" value="TreeGrafter"/>
</dbReference>
<dbReference type="Proteomes" id="UP000314294">
    <property type="component" value="Unassembled WGS sequence"/>
</dbReference>
<evidence type="ECO:0000313" key="4">
    <source>
        <dbReference type="EMBL" id="TNN28245.1"/>
    </source>
</evidence>
<dbReference type="GO" id="GO:0008270">
    <property type="term" value="F:zinc ion binding"/>
    <property type="evidence" value="ECO:0007669"/>
    <property type="project" value="UniProtKB-KW"/>
</dbReference>
<keyword evidence="1" id="KW-0677">Repeat</keyword>
<dbReference type="GO" id="GO:0042734">
    <property type="term" value="C:presynaptic membrane"/>
    <property type="evidence" value="ECO:0007669"/>
    <property type="project" value="TreeGrafter"/>
</dbReference>
<keyword evidence="2" id="KW-0862">Zinc</keyword>
<dbReference type="GO" id="GO:0017075">
    <property type="term" value="F:syntaxin-1 binding"/>
    <property type="evidence" value="ECO:0007669"/>
    <property type="project" value="TreeGrafter"/>
</dbReference>
<dbReference type="InterPro" id="IPR027080">
    <property type="entry name" value="Unc-13"/>
</dbReference>
<dbReference type="InterPro" id="IPR010439">
    <property type="entry name" value="MUN_dom"/>
</dbReference>
<keyword evidence="2" id="KW-0863">Zinc-finger</keyword>
<proteinExistence type="predicted"/>
<evidence type="ECO:0000256" key="1">
    <source>
        <dbReference type="ARBA" id="ARBA00022737"/>
    </source>
</evidence>
<evidence type="ECO:0000313" key="5">
    <source>
        <dbReference type="Proteomes" id="UP000314294"/>
    </source>
</evidence>
<keyword evidence="2" id="KW-0479">Metal-binding</keyword>
<dbReference type="GO" id="GO:0019992">
    <property type="term" value="F:diacylglycerol binding"/>
    <property type="evidence" value="ECO:0007669"/>
    <property type="project" value="InterPro"/>
</dbReference>
<dbReference type="OrthoDB" id="10053234at2759"/>
<dbReference type="PANTHER" id="PTHR10480:SF14">
    <property type="entry name" value="PROTEIN UNC-13 HOMOLOG B-LIKE"/>
    <property type="match status" value="1"/>
</dbReference>
<keyword evidence="5" id="KW-1185">Reference proteome</keyword>
<name>A0A4Z2EHL2_9TELE</name>
<dbReference type="EMBL" id="SRLO01007116">
    <property type="protein sequence ID" value="TNN28245.1"/>
    <property type="molecule type" value="Genomic_DNA"/>
</dbReference>
<dbReference type="Gene3D" id="1.10.357.50">
    <property type="match status" value="1"/>
</dbReference>
<dbReference type="Pfam" id="PF06292">
    <property type="entry name" value="MUN"/>
    <property type="match status" value="1"/>
</dbReference>
<evidence type="ECO:0000259" key="3">
    <source>
        <dbReference type="PROSITE" id="PS51258"/>
    </source>
</evidence>